<dbReference type="PANTHER" id="PTHR43570:SF20">
    <property type="entry name" value="ALDEHYDE DEHYDROGENASE ALDX-RELATED"/>
    <property type="match status" value="1"/>
</dbReference>
<keyword evidence="3" id="KW-0520">NAD</keyword>
<keyword evidence="9" id="KW-1185">Reference proteome</keyword>
<dbReference type="InterPro" id="IPR016160">
    <property type="entry name" value="Ald_DH_CS_CYS"/>
</dbReference>
<evidence type="ECO:0000313" key="9">
    <source>
        <dbReference type="Proteomes" id="UP001589834"/>
    </source>
</evidence>
<dbReference type="InterPro" id="IPR029510">
    <property type="entry name" value="Ald_DH_CS_GLU"/>
</dbReference>
<dbReference type="PROSITE" id="PS00070">
    <property type="entry name" value="ALDEHYDE_DEHYDR_CYS"/>
    <property type="match status" value="1"/>
</dbReference>
<name>A0ABV6PP11_9BURK</name>
<dbReference type="RefSeq" id="WP_377480767.1">
    <property type="nucleotide sequence ID" value="NZ_JBHLTN010000007.1"/>
</dbReference>
<evidence type="ECO:0000256" key="4">
    <source>
        <dbReference type="PIRNR" id="PIRNR036492"/>
    </source>
</evidence>
<reference evidence="8 9" key="1">
    <citation type="submission" date="2024-09" db="EMBL/GenBank/DDBJ databases">
        <authorList>
            <person name="Sun Q."/>
            <person name="Mori K."/>
        </authorList>
    </citation>
    <scope>NUCLEOTIDE SEQUENCE [LARGE SCALE GENOMIC DNA]</scope>
    <source>
        <strain evidence="8 9">NCAIM B.02336</strain>
    </source>
</reference>
<gene>
    <name evidence="8" type="ORF">ACFFGG_03285</name>
</gene>
<evidence type="ECO:0000313" key="8">
    <source>
        <dbReference type="EMBL" id="MFC0591572.1"/>
    </source>
</evidence>
<evidence type="ECO:0000256" key="3">
    <source>
        <dbReference type="ARBA" id="ARBA00023027"/>
    </source>
</evidence>
<sequence>MFAAWDDRTQQHPQETPMNASTHALVAVAATSGLVDLFERQQQAARREVDVPLALRRERLQRLTAMWRHNEGRLAQAVGQDFGLRGERLTQVADALVLDSVLADLRRNLARWSRPRRVRTPLHLLPARAFVQRQPLGVVGVISPWNYPLQLALGPSATALAAGNRVLLKPSEHTPHTAQLLAELVAQHFAPEEFAVVTGGVDVATAFSALPFDHLFFTGSTTVGRQVAEAAARNLTPVTLELGGKSPCIVDASCSDLDGAALKIAVGKLLNGGQTCIAPDYLLLPRGREAAFADAYQKAVTRLFPQLVGNADYAAIINARQHQRLQALVDEARALGARVDDVGPPALGTPASEAEARQMRPLLVFDLPPQARLLHEEIFGPVLPVLPYDDLGTVIAYINARPRPLALYWFGQDEAARDRVLQGTVSGGVTVNDMLMHIAHDGLPFGGVGESGLGAYHGETGFLRFTHEKAVFVQSRFGRGDLLYPPFGARFDRVMGLIRRWLR</sequence>
<dbReference type="InterPro" id="IPR016161">
    <property type="entry name" value="Ald_DH/histidinol_DH"/>
</dbReference>
<organism evidence="8 9">
    <name type="scientific">Ottowia pentelensis</name>
    <dbReference type="NCBI Taxonomy" id="511108"/>
    <lineage>
        <taxon>Bacteria</taxon>
        <taxon>Pseudomonadati</taxon>
        <taxon>Pseudomonadota</taxon>
        <taxon>Betaproteobacteria</taxon>
        <taxon>Burkholderiales</taxon>
        <taxon>Comamonadaceae</taxon>
        <taxon>Ottowia</taxon>
    </lineage>
</organism>
<dbReference type="Gene3D" id="3.40.605.10">
    <property type="entry name" value="Aldehyde Dehydrogenase, Chain A, domain 1"/>
    <property type="match status" value="1"/>
</dbReference>
<evidence type="ECO:0000256" key="6">
    <source>
        <dbReference type="RuleBase" id="RU003345"/>
    </source>
</evidence>
<protein>
    <recommendedName>
        <fullName evidence="4">Aldehyde dehydrogenase</fullName>
    </recommendedName>
</protein>
<dbReference type="InterPro" id="IPR012394">
    <property type="entry name" value="Aldehyde_DH_NAD(P)"/>
</dbReference>
<comment type="similarity">
    <text evidence="1 4 6">Belongs to the aldehyde dehydrogenase family.</text>
</comment>
<dbReference type="InterPro" id="IPR015590">
    <property type="entry name" value="Aldehyde_DH_dom"/>
</dbReference>
<feature type="active site" evidence="5">
    <location>
        <position position="241"/>
    </location>
</feature>
<dbReference type="InterPro" id="IPR016163">
    <property type="entry name" value="Ald_DH_C"/>
</dbReference>
<dbReference type="PANTHER" id="PTHR43570">
    <property type="entry name" value="ALDEHYDE DEHYDROGENASE"/>
    <property type="match status" value="1"/>
</dbReference>
<evidence type="ECO:0000259" key="7">
    <source>
        <dbReference type="Pfam" id="PF00171"/>
    </source>
</evidence>
<evidence type="ECO:0000256" key="1">
    <source>
        <dbReference type="ARBA" id="ARBA00009986"/>
    </source>
</evidence>
<dbReference type="GO" id="GO:0050269">
    <property type="term" value="F:coniferyl-aldehyde dehydrogenase [NAD(P)+] activity"/>
    <property type="evidence" value="ECO:0007669"/>
    <property type="project" value="UniProtKB-EC"/>
</dbReference>
<feature type="domain" description="Aldehyde dehydrogenase" evidence="7">
    <location>
        <begin position="10"/>
        <end position="471"/>
    </location>
</feature>
<dbReference type="Pfam" id="PF00171">
    <property type="entry name" value="Aldedh"/>
    <property type="match status" value="1"/>
</dbReference>
<dbReference type="InterPro" id="IPR016162">
    <property type="entry name" value="Ald_DH_N"/>
</dbReference>
<dbReference type="Proteomes" id="UP001589834">
    <property type="component" value="Unassembled WGS sequence"/>
</dbReference>
<dbReference type="SUPFAM" id="SSF53720">
    <property type="entry name" value="ALDH-like"/>
    <property type="match status" value="1"/>
</dbReference>
<keyword evidence="2 4" id="KW-0560">Oxidoreductase</keyword>
<dbReference type="EMBL" id="JBHLTN010000007">
    <property type="protein sequence ID" value="MFC0591572.1"/>
    <property type="molecule type" value="Genomic_DNA"/>
</dbReference>
<dbReference type="Gene3D" id="3.40.309.10">
    <property type="entry name" value="Aldehyde Dehydrogenase, Chain A, domain 2"/>
    <property type="match status" value="1"/>
</dbReference>
<evidence type="ECO:0000256" key="5">
    <source>
        <dbReference type="PROSITE-ProRule" id="PRU10007"/>
    </source>
</evidence>
<comment type="caution">
    <text evidence="8">The sequence shown here is derived from an EMBL/GenBank/DDBJ whole genome shotgun (WGS) entry which is preliminary data.</text>
</comment>
<dbReference type="CDD" id="cd07133">
    <property type="entry name" value="ALDH_CALDH_CalB"/>
    <property type="match status" value="1"/>
</dbReference>
<evidence type="ECO:0000256" key="2">
    <source>
        <dbReference type="ARBA" id="ARBA00023002"/>
    </source>
</evidence>
<dbReference type="PIRSF" id="PIRSF036492">
    <property type="entry name" value="ALDH"/>
    <property type="match status" value="1"/>
</dbReference>
<accession>A0ABV6PP11</accession>
<proteinExistence type="inferred from homology"/>
<dbReference type="PROSITE" id="PS00687">
    <property type="entry name" value="ALDEHYDE_DEHYDR_GLU"/>
    <property type="match status" value="1"/>
</dbReference>